<dbReference type="AlphaFoldDB" id="A0A1B1S698"/>
<feature type="transmembrane region" description="Helical" evidence="5">
    <location>
        <begin position="7"/>
        <end position="24"/>
    </location>
</feature>
<accession>A0A1B1S698</accession>
<evidence type="ECO:0000256" key="3">
    <source>
        <dbReference type="ARBA" id="ARBA00022989"/>
    </source>
</evidence>
<keyword evidence="2 5" id="KW-0812">Transmembrane</keyword>
<dbReference type="EMBL" id="CP015402">
    <property type="protein sequence ID" value="ANU62321.1"/>
    <property type="molecule type" value="Genomic_DNA"/>
</dbReference>
<dbReference type="GeneID" id="65535257"/>
<dbReference type="CDD" id="cd01467">
    <property type="entry name" value="vWA_BatA_type"/>
    <property type="match status" value="1"/>
</dbReference>
<evidence type="ECO:0000256" key="1">
    <source>
        <dbReference type="ARBA" id="ARBA00022475"/>
    </source>
</evidence>
<feature type="domain" description="VWFA" evidence="6">
    <location>
        <begin position="89"/>
        <end position="282"/>
    </location>
</feature>
<dbReference type="InterPro" id="IPR024163">
    <property type="entry name" value="Aerotolerance_reg_N"/>
</dbReference>
<dbReference type="SUPFAM" id="SSF53300">
    <property type="entry name" value="vWA-like"/>
    <property type="match status" value="1"/>
</dbReference>
<dbReference type="InterPro" id="IPR002035">
    <property type="entry name" value="VWF_A"/>
</dbReference>
<dbReference type="PANTHER" id="PTHR22550">
    <property type="entry name" value="SPORE GERMINATION PROTEIN"/>
    <property type="match status" value="1"/>
</dbReference>
<dbReference type="Gene3D" id="3.40.50.410">
    <property type="entry name" value="von Willebrand factor, type A domain"/>
    <property type="match status" value="1"/>
</dbReference>
<organism evidence="7 8">
    <name type="scientific">Muribaculum intestinale</name>
    <dbReference type="NCBI Taxonomy" id="1796646"/>
    <lineage>
        <taxon>Bacteria</taxon>
        <taxon>Pseudomonadati</taxon>
        <taxon>Bacteroidota</taxon>
        <taxon>Bacteroidia</taxon>
        <taxon>Bacteroidales</taxon>
        <taxon>Muribaculaceae</taxon>
        <taxon>Muribaculum</taxon>
    </lineage>
</organism>
<name>A0A1B1S698_9BACT</name>
<dbReference type="KEGG" id="pary:A4V02_00200"/>
<proteinExistence type="predicted"/>
<dbReference type="InterPro" id="IPR050768">
    <property type="entry name" value="UPF0353/GerABKA_families"/>
</dbReference>
<dbReference type="OrthoDB" id="6206554at2"/>
<sequence>MQLAHPEYLWLFTIYIPLIAWYVWKHRSAFPALGISTVSPYAGLPRSYKEYLIHLLFLLRLAAIGCVIIVLARPQTRDSWRTSSTEGTDIVLALDISSSMLARDFTPDRFEAAKDVAARFVAGRESDNIGLVIFAGESFTALPMTTDRAMVTNYIKDIRMGMLNDGTAIGDGLATSINRIKEGKAKSKSIILITDGTNNTGVVAPMTAAEIAKKMGIKVYTIGVGRNGTAPTPQRNYFGGIDYVPMPVVIDEATLQNIARSTGGKYFRATGNTVLKDIFAEIDQLEKTQMDVRHFSHTEDDYMLWAWLAFGLFLAEIILRRTVLRTLP</sequence>
<dbReference type="Proteomes" id="UP000186351">
    <property type="component" value="Chromosome"/>
</dbReference>
<evidence type="ECO:0000313" key="7">
    <source>
        <dbReference type="EMBL" id="ANU62321.1"/>
    </source>
</evidence>
<dbReference type="RefSeq" id="WP_068959722.1">
    <property type="nucleotide sequence ID" value="NZ_CAJTAP010000023.1"/>
</dbReference>
<keyword evidence="4 5" id="KW-0472">Membrane</keyword>
<dbReference type="Pfam" id="PF07584">
    <property type="entry name" value="BatA"/>
    <property type="match status" value="1"/>
</dbReference>
<gene>
    <name evidence="7" type="ORF">A4V02_00200</name>
</gene>
<feature type="transmembrane region" description="Helical" evidence="5">
    <location>
        <begin position="302"/>
        <end position="319"/>
    </location>
</feature>
<dbReference type="SMART" id="SM00327">
    <property type="entry name" value="VWA"/>
    <property type="match status" value="1"/>
</dbReference>
<dbReference type="Pfam" id="PF00092">
    <property type="entry name" value="VWA"/>
    <property type="match status" value="1"/>
</dbReference>
<keyword evidence="1" id="KW-1003">Cell membrane</keyword>
<evidence type="ECO:0000256" key="2">
    <source>
        <dbReference type="ARBA" id="ARBA00022692"/>
    </source>
</evidence>
<evidence type="ECO:0000256" key="4">
    <source>
        <dbReference type="ARBA" id="ARBA00023136"/>
    </source>
</evidence>
<dbReference type="InterPro" id="IPR033881">
    <property type="entry name" value="vWA_BatA_type"/>
</dbReference>
<dbReference type="STRING" id="1796646.A4V02_00200"/>
<dbReference type="PANTHER" id="PTHR22550:SF5">
    <property type="entry name" value="LEUCINE ZIPPER PROTEIN 4"/>
    <property type="match status" value="1"/>
</dbReference>
<protein>
    <submittedName>
        <fullName evidence="7">Aerotolerance regulator BatA</fullName>
    </submittedName>
</protein>
<evidence type="ECO:0000313" key="8">
    <source>
        <dbReference type="Proteomes" id="UP000186351"/>
    </source>
</evidence>
<evidence type="ECO:0000256" key="5">
    <source>
        <dbReference type="SAM" id="Phobius"/>
    </source>
</evidence>
<dbReference type="InterPro" id="IPR036465">
    <property type="entry name" value="vWFA_dom_sf"/>
</dbReference>
<evidence type="ECO:0000259" key="6">
    <source>
        <dbReference type="PROSITE" id="PS50234"/>
    </source>
</evidence>
<accession>A0A1Z2XFI2</accession>
<keyword evidence="8" id="KW-1185">Reference proteome</keyword>
<feature type="transmembrane region" description="Helical" evidence="5">
    <location>
        <begin position="51"/>
        <end position="72"/>
    </location>
</feature>
<reference evidence="8" key="1">
    <citation type="submission" date="2016-04" db="EMBL/GenBank/DDBJ databases">
        <title>Complete Genome Sequences of Twelve Strains of a Stable Defined Moderately Diverse Mouse Microbiota 2 (sDMDMm2).</title>
        <authorList>
            <person name="Uchimura Y."/>
            <person name="Wyss M."/>
            <person name="Brugiroux S."/>
            <person name="Limenitakis J.P."/>
            <person name="Stecher B."/>
            <person name="McCoy K.D."/>
            <person name="Macpherson A.J."/>
        </authorList>
    </citation>
    <scope>NUCLEOTIDE SEQUENCE [LARGE SCALE GENOMIC DNA]</scope>
    <source>
        <strain evidence="8">YL27</strain>
    </source>
</reference>
<dbReference type="PROSITE" id="PS50234">
    <property type="entry name" value="VWFA"/>
    <property type="match status" value="1"/>
</dbReference>
<keyword evidence="3 5" id="KW-1133">Transmembrane helix</keyword>